<protein>
    <recommendedName>
        <fullName evidence="4">Peptidase A2 domain-containing protein</fullName>
    </recommendedName>
</protein>
<proteinExistence type="predicted"/>
<evidence type="ECO:0000313" key="2">
    <source>
        <dbReference type="EMBL" id="VDN16733.1"/>
    </source>
</evidence>
<gene>
    <name evidence="2" type="ORF">DILT_LOCUS12564</name>
</gene>
<accession>A0A3P7M083</accession>
<sequence>MTKDQLKCLIFLKVLLSPCDSETRARLLSKIEQDLDCTLQTLTAECQRLKNPMHDSVIVEQPSSSFVVTNFHAVTRTRSMSPQTPQNSTFRKPPSACWQCGNYHFFRVCPFTKHLCQKFHKPGYKEDYCSTGQPPKSSTGDRKKTRSKRPSSVSGLKSHRILVRFQTQFEARRKPLTTNGKLVRLQFDTASDISLTAAHLADNCTASNNYIGQKGYAFFWRIPLADG</sequence>
<dbReference type="Proteomes" id="UP000281553">
    <property type="component" value="Unassembled WGS sequence"/>
</dbReference>
<feature type="region of interest" description="Disordered" evidence="1">
    <location>
        <begin position="127"/>
        <end position="156"/>
    </location>
</feature>
<evidence type="ECO:0000256" key="1">
    <source>
        <dbReference type="SAM" id="MobiDB-lite"/>
    </source>
</evidence>
<name>A0A3P7M083_DIBLA</name>
<reference evidence="2 3" key="1">
    <citation type="submission" date="2018-11" db="EMBL/GenBank/DDBJ databases">
        <authorList>
            <consortium name="Pathogen Informatics"/>
        </authorList>
    </citation>
    <scope>NUCLEOTIDE SEQUENCE [LARGE SCALE GENOMIC DNA]</scope>
</reference>
<evidence type="ECO:0000313" key="3">
    <source>
        <dbReference type="Proteomes" id="UP000281553"/>
    </source>
</evidence>
<evidence type="ECO:0008006" key="4">
    <source>
        <dbReference type="Google" id="ProtNLM"/>
    </source>
</evidence>
<keyword evidence="3" id="KW-1185">Reference proteome</keyword>
<organism evidence="2 3">
    <name type="scientific">Dibothriocephalus latus</name>
    <name type="common">Fish tapeworm</name>
    <name type="synonym">Diphyllobothrium latum</name>
    <dbReference type="NCBI Taxonomy" id="60516"/>
    <lineage>
        <taxon>Eukaryota</taxon>
        <taxon>Metazoa</taxon>
        <taxon>Spiralia</taxon>
        <taxon>Lophotrochozoa</taxon>
        <taxon>Platyhelminthes</taxon>
        <taxon>Cestoda</taxon>
        <taxon>Eucestoda</taxon>
        <taxon>Diphyllobothriidea</taxon>
        <taxon>Diphyllobothriidae</taxon>
        <taxon>Dibothriocephalus</taxon>
    </lineage>
</organism>
<dbReference type="OrthoDB" id="6220944at2759"/>
<dbReference type="AlphaFoldDB" id="A0A3P7M083"/>
<dbReference type="EMBL" id="UYRU01066908">
    <property type="protein sequence ID" value="VDN16733.1"/>
    <property type="molecule type" value="Genomic_DNA"/>
</dbReference>